<proteinExistence type="predicted"/>
<dbReference type="SUPFAM" id="SSF56112">
    <property type="entry name" value="Protein kinase-like (PK-like)"/>
    <property type="match status" value="1"/>
</dbReference>
<protein>
    <recommendedName>
        <fullName evidence="1">non-specific serine/threonine protein kinase</fullName>
        <ecNumber evidence="1">2.7.11.1</ecNumber>
    </recommendedName>
</protein>
<feature type="domain" description="Serine/threonine-protein kinase haspin C-terminal" evidence="10">
    <location>
        <begin position="549"/>
        <end position="625"/>
    </location>
</feature>
<dbReference type="Gene3D" id="3.30.200.20">
    <property type="entry name" value="Phosphorylase Kinase, domain 1"/>
    <property type="match status" value="1"/>
</dbReference>
<comment type="catalytic activity">
    <reaction evidence="7">
        <text>L-threonyl-[protein] + ATP = O-phospho-L-threonyl-[protein] + ADP + H(+)</text>
        <dbReference type="Rhea" id="RHEA:46608"/>
        <dbReference type="Rhea" id="RHEA-COMP:11060"/>
        <dbReference type="Rhea" id="RHEA-COMP:11605"/>
        <dbReference type="ChEBI" id="CHEBI:15378"/>
        <dbReference type="ChEBI" id="CHEBI:30013"/>
        <dbReference type="ChEBI" id="CHEBI:30616"/>
        <dbReference type="ChEBI" id="CHEBI:61977"/>
        <dbReference type="ChEBI" id="CHEBI:456216"/>
        <dbReference type="EC" id="2.7.11.1"/>
    </reaction>
</comment>
<comment type="caution">
    <text evidence="11">The sequence shown here is derived from an EMBL/GenBank/DDBJ whole genome shotgun (WGS) entry which is preliminary data.</text>
</comment>
<keyword evidence="4" id="KW-0547">Nucleotide-binding</keyword>
<dbReference type="GO" id="GO:0005634">
    <property type="term" value="C:nucleus"/>
    <property type="evidence" value="ECO:0007669"/>
    <property type="project" value="TreeGrafter"/>
</dbReference>
<evidence type="ECO:0000256" key="6">
    <source>
        <dbReference type="ARBA" id="ARBA00022840"/>
    </source>
</evidence>
<name>A0A9W8EG50_9FUNG</name>
<dbReference type="PANTHER" id="PTHR24419:SF18">
    <property type="entry name" value="SERINE_THREONINE-PROTEIN KINASE HASPIN"/>
    <property type="match status" value="1"/>
</dbReference>
<dbReference type="OrthoDB" id="5327538at2759"/>
<evidence type="ECO:0000256" key="5">
    <source>
        <dbReference type="ARBA" id="ARBA00022777"/>
    </source>
</evidence>
<evidence type="ECO:0000256" key="3">
    <source>
        <dbReference type="ARBA" id="ARBA00022679"/>
    </source>
</evidence>
<evidence type="ECO:0000313" key="12">
    <source>
        <dbReference type="Proteomes" id="UP001151582"/>
    </source>
</evidence>
<evidence type="ECO:0000256" key="1">
    <source>
        <dbReference type="ARBA" id="ARBA00012513"/>
    </source>
</evidence>
<dbReference type="InterPro" id="IPR011009">
    <property type="entry name" value="Kinase-like_dom_sf"/>
</dbReference>
<evidence type="ECO:0000313" key="11">
    <source>
        <dbReference type="EMBL" id="KAJ1985132.1"/>
    </source>
</evidence>
<reference evidence="11" key="1">
    <citation type="submission" date="2022-07" db="EMBL/GenBank/DDBJ databases">
        <title>Phylogenomic reconstructions and comparative analyses of Kickxellomycotina fungi.</title>
        <authorList>
            <person name="Reynolds N.K."/>
            <person name="Stajich J.E."/>
            <person name="Barry K."/>
            <person name="Grigoriev I.V."/>
            <person name="Crous P."/>
            <person name="Smith M.E."/>
        </authorList>
    </citation>
    <scope>NUCLEOTIDE SEQUENCE</scope>
    <source>
        <strain evidence="11">RSA 567</strain>
    </source>
</reference>
<dbReference type="Gene3D" id="1.10.510.10">
    <property type="entry name" value="Transferase(Phosphotransferase) domain 1"/>
    <property type="match status" value="1"/>
</dbReference>
<gene>
    <name evidence="11" type="ORF">H4R34_000209</name>
</gene>
<dbReference type="InterPro" id="IPR024604">
    <property type="entry name" value="GSG2_C"/>
</dbReference>
<evidence type="ECO:0000256" key="4">
    <source>
        <dbReference type="ARBA" id="ARBA00022741"/>
    </source>
</evidence>
<dbReference type="AlphaFoldDB" id="A0A9W8EG50"/>
<dbReference type="GO" id="GO:0005524">
    <property type="term" value="F:ATP binding"/>
    <property type="evidence" value="ECO:0007669"/>
    <property type="project" value="UniProtKB-KW"/>
</dbReference>
<dbReference type="SMART" id="SM01331">
    <property type="entry name" value="DUF3635"/>
    <property type="match status" value="1"/>
</dbReference>
<keyword evidence="12" id="KW-1185">Reference proteome</keyword>
<dbReference type="GO" id="GO:0000278">
    <property type="term" value="P:mitotic cell cycle"/>
    <property type="evidence" value="ECO:0007669"/>
    <property type="project" value="TreeGrafter"/>
</dbReference>
<evidence type="ECO:0000256" key="2">
    <source>
        <dbReference type="ARBA" id="ARBA00022527"/>
    </source>
</evidence>
<dbReference type="PANTHER" id="PTHR24419">
    <property type="entry name" value="INTERLEUKIN-1 RECEPTOR-ASSOCIATED KINASE"/>
    <property type="match status" value="1"/>
</dbReference>
<dbReference type="GO" id="GO:0035556">
    <property type="term" value="P:intracellular signal transduction"/>
    <property type="evidence" value="ECO:0007669"/>
    <property type="project" value="TreeGrafter"/>
</dbReference>
<keyword evidence="2" id="KW-0723">Serine/threonine-protein kinase</keyword>
<dbReference type="EC" id="2.7.11.1" evidence="1"/>
<feature type="region of interest" description="Disordered" evidence="9">
    <location>
        <begin position="55"/>
        <end position="111"/>
    </location>
</feature>
<evidence type="ECO:0000259" key="10">
    <source>
        <dbReference type="SMART" id="SM01331"/>
    </source>
</evidence>
<evidence type="ECO:0000256" key="8">
    <source>
        <dbReference type="ARBA" id="ARBA00048679"/>
    </source>
</evidence>
<keyword evidence="5" id="KW-0418">Kinase</keyword>
<evidence type="ECO:0000256" key="9">
    <source>
        <dbReference type="SAM" id="MobiDB-lite"/>
    </source>
</evidence>
<comment type="catalytic activity">
    <reaction evidence="8">
        <text>L-seryl-[protein] + ATP = O-phospho-L-seryl-[protein] + ADP + H(+)</text>
        <dbReference type="Rhea" id="RHEA:17989"/>
        <dbReference type="Rhea" id="RHEA-COMP:9863"/>
        <dbReference type="Rhea" id="RHEA-COMP:11604"/>
        <dbReference type="ChEBI" id="CHEBI:15378"/>
        <dbReference type="ChEBI" id="CHEBI:29999"/>
        <dbReference type="ChEBI" id="CHEBI:30616"/>
        <dbReference type="ChEBI" id="CHEBI:83421"/>
        <dbReference type="ChEBI" id="CHEBI:456216"/>
        <dbReference type="EC" id="2.7.11.1"/>
    </reaction>
</comment>
<dbReference type="Proteomes" id="UP001151582">
    <property type="component" value="Unassembled WGS sequence"/>
</dbReference>
<dbReference type="EMBL" id="JANBQB010000004">
    <property type="protein sequence ID" value="KAJ1985132.1"/>
    <property type="molecule type" value="Genomic_DNA"/>
</dbReference>
<keyword evidence="6" id="KW-0067">ATP-binding</keyword>
<keyword evidence="3" id="KW-0808">Transferase</keyword>
<accession>A0A9W8EG50</accession>
<organism evidence="11 12">
    <name type="scientific">Dimargaris verticillata</name>
    <dbReference type="NCBI Taxonomy" id="2761393"/>
    <lineage>
        <taxon>Eukaryota</taxon>
        <taxon>Fungi</taxon>
        <taxon>Fungi incertae sedis</taxon>
        <taxon>Zoopagomycota</taxon>
        <taxon>Kickxellomycotina</taxon>
        <taxon>Dimargaritomycetes</taxon>
        <taxon>Dimargaritales</taxon>
        <taxon>Dimargaritaceae</taxon>
        <taxon>Dimargaris</taxon>
    </lineage>
</organism>
<feature type="compositionally biased region" description="Basic and acidic residues" evidence="9">
    <location>
        <begin position="74"/>
        <end position="83"/>
    </location>
</feature>
<dbReference type="Pfam" id="PF12330">
    <property type="entry name" value="Haspin_kinase"/>
    <property type="match status" value="1"/>
</dbReference>
<dbReference type="GO" id="GO:0005737">
    <property type="term" value="C:cytoplasm"/>
    <property type="evidence" value="ECO:0007669"/>
    <property type="project" value="TreeGrafter"/>
</dbReference>
<evidence type="ECO:0000256" key="7">
    <source>
        <dbReference type="ARBA" id="ARBA00047899"/>
    </source>
</evidence>
<sequence>MTSTPPRAVKTYGRRGKTRLVHGKSVASNAEKLWRRMLQESPQVKQAKVQAATATLPMSYPLSSNRQPLPEESSPLRRADKNAVDSLDQPTSEPGLPAQGLRQDTSSVVGVPRPASPALTLSPLTVASPSDAEWDTEGDANRSFLLAADQAVDCQSVGDPLDLSDAMDGRSLLPDDSLTDPNLEFVGSSFASSHGTRQAIDAIEKALTSQLSQLDLASPVLDPLIAHGSWAASDDDSGCSLFDADDSQLESPKLTAMAKLAGTASLLPLEHYVPRRTVRRDHMMALCEQCDPMPLPDILGDDFATRGRKLGESTFSEVFLGPCRLSSTHILAETVIKIIPFGGGNRYRVNCQRQAAFRDVYQEMCVGRLLSDWPQYRPRLATDQTELTWNFIQVHRLAICQGTYPEVLLNHWDAWKLGPLHVCENDRPDFFPNNQLYAVQALAHAGTTVANFEFQSLAQVQSLLGQLIHTLAVAEHELKFEHRDLHWDNVMLAPTSRTTATYRVPDQPDSTHRIVKVPTAGLHVNIIDYTFSRLETDPNHVFYVDIKDKDMFAGTGDRQFDVYRDMQTANGGDWHTFNPRTNAMWLAYLVDKLLTAKPCGMFAMTDLLHPNYRRDGSRLCAELAQCPSMAHLAQSAVLASYFILPLETHQA</sequence>
<dbReference type="GO" id="GO:0072354">
    <property type="term" value="F:histone H3T3 kinase activity"/>
    <property type="evidence" value="ECO:0007669"/>
    <property type="project" value="TreeGrafter"/>
</dbReference>